<organism evidence="2">
    <name type="scientific">Telmatobacter sp. DSM 110680</name>
    <dbReference type="NCBI Taxonomy" id="3036704"/>
    <lineage>
        <taxon>Bacteria</taxon>
        <taxon>Pseudomonadati</taxon>
        <taxon>Acidobacteriota</taxon>
        <taxon>Terriglobia</taxon>
        <taxon>Terriglobales</taxon>
        <taxon>Acidobacteriaceae</taxon>
        <taxon>Telmatobacter</taxon>
    </lineage>
</organism>
<accession>A0AAU7DGT4</accession>
<evidence type="ECO:0008006" key="3">
    <source>
        <dbReference type="Google" id="ProtNLM"/>
    </source>
</evidence>
<dbReference type="RefSeq" id="WP_348261581.1">
    <property type="nucleotide sequence ID" value="NZ_CP121196.1"/>
</dbReference>
<sequence length="432" mass="47832">MKVWNSCLKAILLVFGLVLLMPQPGNAIPAFARKYGVRCYTCHTVPPALNKNGYMFKRLGYRMPPDEMDGSKPAPKITALDKNIKFDLINTFAILLQASATEDKNIAETGTTPPATDTSAFSFNLDEAALFVAGPVPETGFSYFVHYEMYQDGSNGLEQGFGQWHGGRANSSYFLKAGQMHMQEGEGTRAAMFYNLFPDPAYFLTNTDPNGVTLDQAPVGVDGGYTWASNYFKNIFAVSAKVTNGLDANGNAILNASTKNAKDFWVDGDYWFGPDGGVTAMYYHGSKDQVQNAGAENEFTYTPSFDRVGAMGNYLFFDKLDVLGGYIHGRDDWQWDQGDTGQNYTSNTYHVEGDYYIKTGTAFMARLDRGTQKITLQPTMHTRAWGVGVEHAMTQMGNVILRASYNEEHDGDPVALLGTTDKLFKLDLRFAW</sequence>
<gene>
    <name evidence="2" type="ORF">P8935_17475</name>
</gene>
<feature type="chain" id="PRO_5043862542" description="Cytochrome c domain-containing protein" evidence="1">
    <location>
        <begin position="28"/>
        <end position="432"/>
    </location>
</feature>
<dbReference type="AlphaFoldDB" id="A0AAU7DGT4"/>
<keyword evidence="1" id="KW-0732">Signal</keyword>
<proteinExistence type="predicted"/>
<evidence type="ECO:0000256" key="1">
    <source>
        <dbReference type="SAM" id="SignalP"/>
    </source>
</evidence>
<evidence type="ECO:0000313" key="2">
    <source>
        <dbReference type="EMBL" id="XBH16352.1"/>
    </source>
</evidence>
<feature type="signal peptide" evidence="1">
    <location>
        <begin position="1"/>
        <end position="27"/>
    </location>
</feature>
<name>A0AAU7DGT4_9BACT</name>
<protein>
    <recommendedName>
        <fullName evidence="3">Cytochrome c domain-containing protein</fullName>
    </recommendedName>
</protein>
<dbReference type="EMBL" id="CP121196">
    <property type="protein sequence ID" value="XBH16352.1"/>
    <property type="molecule type" value="Genomic_DNA"/>
</dbReference>
<reference evidence="2" key="1">
    <citation type="submission" date="2023-03" db="EMBL/GenBank/DDBJ databases">
        <title>Edaphobacter sp.</title>
        <authorList>
            <person name="Huber K.J."/>
            <person name="Papendorf J."/>
            <person name="Pilke C."/>
            <person name="Bunk B."/>
            <person name="Sproeer C."/>
            <person name="Pester M."/>
        </authorList>
    </citation>
    <scope>NUCLEOTIDE SEQUENCE</scope>
    <source>
        <strain evidence="2">DSM 110680</strain>
    </source>
</reference>